<evidence type="ECO:0000256" key="5">
    <source>
        <dbReference type="ARBA" id="ARBA00022741"/>
    </source>
</evidence>
<feature type="active site" description="Proton acceptor" evidence="8">
    <location>
        <position position="91"/>
    </location>
</feature>
<comment type="caution">
    <text evidence="11">The sequence shown here is derived from an EMBL/GenBank/DDBJ whole genome shotgun (WGS) entry which is preliminary data.</text>
</comment>
<dbReference type="Proteomes" id="UP000443582">
    <property type="component" value="Unassembled WGS sequence"/>
</dbReference>
<dbReference type="HAMAP" id="MF_00124">
    <property type="entry name" value="Thymidine_kinase"/>
    <property type="match status" value="1"/>
</dbReference>
<dbReference type="InterPro" id="IPR020633">
    <property type="entry name" value="Thymidine_kinase_CS"/>
</dbReference>
<dbReference type="SUPFAM" id="SSF57716">
    <property type="entry name" value="Glucocorticoid receptor-like (DNA-binding domain)"/>
    <property type="match status" value="1"/>
</dbReference>
<feature type="binding site" evidence="8">
    <location>
        <position position="150"/>
    </location>
    <ligand>
        <name>Zn(2+)</name>
        <dbReference type="ChEBI" id="CHEBI:29105"/>
    </ligand>
</feature>
<keyword evidence="7 8" id="KW-0067">ATP-binding</keyword>
<evidence type="ECO:0000256" key="8">
    <source>
        <dbReference type="HAMAP-Rule" id="MF_00124"/>
    </source>
</evidence>
<dbReference type="InterPro" id="IPR027417">
    <property type="entry name" value="P-loop_NTPase"/>
</dbReference>
<dbReference type="NCBIfam" id="NF003296">
    <property type="entry name" value="PRK04296.1-1"/>
    <property type="match status" value="1"/>
</dbReference>
<keyword evidence="11" id="KW-0687">Ribonucleoprotein</keyword>
<keyword evidence="6 8" id="KW-0418">Kinase</keyword>
<dbReference type="Gene3D" id="3.30.60.20">
    <property type="match status" value="1"/>
</dbReference>
<accession>A0ABY0IFM3</accession>
<keyword evidence="3 8" id="KW-0237">DNA synthesis</keyword>
<dbReference type="Gene3D" id="3.40.50.300">
    <property type="entry name" value="P-loop containing nucleotide triphosphate hydrolases"/>
    <property type="match status" value="1"/>
</dbReference>
<proteinExistence type="inferred from homology"/>
<evidence type="ECO:0000256" key="6">
    <source>
        <dbReference type="ARBA" id="ARBA00022777"/>
    </source>
</evidence>
<organism evidence="11 12">
    <name type="scientific">Halobacteriovorax vibrionivorans</name>
    <dbReference type="NCBI Taxonomy" id="2152716"/>
    <lineage>
        <taxon>Bacteria</taxon>
        <taxon>Pseudomonadati</taxon>
        <taxon>Bdellovibrionota</taxon>
        <taxon>Bacteriovoracia</taxon>
        <taxon>Bacteriovoracales</taxon>
        <taxon>Halobacteriovoraceae</taxon>
        <taxon>Halobacteriovorax</taxon>
    </lineage>
</organism>
<keyword evidence="5 8" id="KW-0547">Nucleotide-binding</keyword>
<evidence type="ECO:0000256" key="2">
    <source>
        <dbReference type="ARBA" id="ARBA00012118"/>
    </source>
</evidence>
<evidence type="ECO:0000256" key="4">
    <source>
        <dbReference type="ARBA" id="ARBA00022679"/>
    </source>
</evidence>
<dbReference type="RefSeq" id="WP_115361462.1">
    <property type="nucleotide sequence ID" value="NZ_QDKL01000002.1"/>
</dbReference>
<keyword evidence="8" id="KW-0963">Cytoplasm</keyword>
<evidence type="ECO:0000256" key="3">
    <source>
        <dbReference type="ARBA" id="ARBA00022634"/>
    </source>
</evidence>
<evidence type="ECO:0000313" key="11">
    <source>
        <dbReference type="EMBL" id="RZF21756.1"/>
    </source>
</evidence>
<dbReference type="EMBL" id="QDKL01000002">
    <property type="protein sequence ID" value="RZF21756.1"/>
    <property type="molecule type" value="Genomic_DNA"/>
</dbReference>
<feature type="binding site" evidence="8">
    <location>
        <position position="147"/>
    </location>
    <ligand>
        <name>Zn(2+)</name>
        <dbReference type="ChEBI" id="CHEBI:29105"/>
    </ligand>
</feature>
<keyword evidence="12" id="KW-1185">Reference proteome</keyword>
<feature type="binding site" evidence="8">
    <location>
        <position position="183"/>
    </location>
    <ligand>
        <name>Zn(2+)</name>
        <dbReference type="ChEBI" id="CHEBI:29105"/>
    </ligand>
</feature>
<evidence type="ECO:0000313" key="12">
    <source>
        <dbReference type="Proteomes" id="UP000443582"/>
    </source>
</evidence>
<dbReference type="InterPro" id="IPR001267">
    <property type="entry name" value="Thymidine_kinase"/>
</dbReference>
<dbReference type="EC" id="2.7.1.21" evidence="2 8"/>
<sequence length="220" mass="24616">MYASHAHQTGGIEVVCGPMFSGKTEELIRRVTRAQIARQKVQIFKPVIDDRYHKTNVVSHSSRHVEAEPVKDAVEILQKVYDSTRIVAIDEVQFFDNTIIKVVSKLARRGIRVICAGLDQDFKSKAFGPMPELLCIADDVMKIQAICTVCGAPASKTYRLPSENKKTVLVGEADLYEARCRAHYDYLDEDQDVKAFSISLGGLKEVNSKSEVKLENENTI</sequence>
<feature type="binding site" evidence="8">
    <location>
        <position position="180"/>
    </location>
    <ligand>
        <name>Zn(2+)</name>
        <dbReference type="ChEBI" id="CHEBI:29105"/>
    </ligand>
</feature>
<comment type="catalytic activity">
    <reaction evidence="8 9">
        <text>thymidine + ATP = dTMP + ADP + H(+)</text>
        <dbReference type="Rhea" id="RHEA:19129"/>
        <dbReference type="ChEBI" id="CHEBI:15378"/>
        <dbReference type="ChEBI" id="CHEBI:17748"/>
        <dbReference type="ChEBI" id="CHEBI:30616"/>
        <dbReference type="ChEBI" id="CHEBI:63528"/>
        <dbReference type="ChEBI" id="CHEBI:456216"/>
        <dbReference type="EC" id="2.7.1.21"/>
    </reaction>
</comment>
<protein>
    <recommendedName>
        <fullName evidence="2 8">Thymidine kinase</fullName>
        <ecNumber evidence="2 8">2.7.1.21</ecNumber>
    </recommendedName>
</protein>
<evidence type="ECO:0000256" key="7">
    <source>
        <dbReference type="ARBA" id="ARBA00022840"/>
    </source>
</evidence>
<dbReference type="Pfam" id="PF00265">
    <property type="entry name" value="TK"/>
    <property type="match status" value="1"/>
</dbReference>
<gene>
    <name evidence="8" type="primary">tdk</name>
    <name evidence="11" type="ORF">DAY19_08690</name>
</gene>
<evidence type="ECO:0000256" key="10">
    <source>
        <dbReference type="RuleBase" id="RU004165"/>
    </source>
</evidence>
<keyword evidence="11" id="KW-0689">Ribosomal protein</keyword>
<dbReference type="PANTHER" id="PTHR11441:SF0">
    <property type="entry name" value="THYMIDINE KINASE, CYTOSOLIC"/>
    <property type="match status" value="1"/>
</dbReference>
<dbReference type="SUPFAM" id="SSF52540">
    <property type="entry name" value="P-loop containing nucleoside triphosphate hydrolases"/>
    <property type="match status" value="1"/>
</dbReference>
<dbReference type="PANTHER" id="PTHR11441">
    <property type="entry name" value="THYMIDINE KINASE"/>
    <property type="match status" value="1"/>
</dbReference>
<keyword evidence="4 8" id="KW-0808">Transferase</keyword>
<feature type="binding site" evidence="8">
    <location>
        <begin position="17"/>
        <end position="24"/>
    </location>
    <ligand>
        <name>ATP</name>
        <dbReference type="ChEBI" id="CHEBI:30616"/>
    </ligand>
</feature>
<dbReference type="GO" id="GO:0005840">
    <property type="term" value="C:ribosome"/>
    <property type="evidence" value="ECO:0007669"/>
    <property type="project" value="UniProtKB-KW"/>
</dbReference>
<comment type="similarity">
    <text evidence="1 8 10">Belongs to the thymidine kinase family.</text>
</comment>
<keyword evidence="8" id="KW-0479">Metal-binding</keyword>
<evidence type="ECO:0000256" key="9">
    <source>
        <dbReference type="RuleBase" id="RU000544"/>
    </source>
</evidence>
<comment type="subunit">
    <text evidence="8">Homotetramer.</text>
</comment>
<reference evidence="12" key="1">
    <citation type="journal article" date="2019" name="Int. J. Syst. Evol. Microbiol.">
        <title>Halobacteriovorax valvorus sp. nov., a novel prokaryotic predator isolated from coastal seawater of China.</title>
        <authorList>
            <person name="Chen M.-X."/>
        </authorList>
    </citation>
    <scope>NUCLEOTIDE SEQUENCE [LARGE SCALE GENOMIC DNA]</scope>
    <source>
        <strain evidence="12">BL9</strain>
    </source>
</reference>
<dbReference type="GO" id="GO:0004797">
    <property type="term" value="F:thymidine kinase activity"/>
    <property type="evidence" value="ECO:0007669"/>
    <property type="project" value="UniProtKB-EC"/>
</dbReference>
<comment type="subcellular location">
    <subcellularLocation>
        <location evidence="8">Cytoplasm</location>
    </subcellularLocation>
</comment>
<evidence type="ECO:0000256" key="1">
    <source>
        <dbReference type="ARBA" id="ARBA00007587"/>
    </source>
</evidence>
<name>A0ABY0IFM3_9BACT</name>
<dbReference type="PIRSF" id="PIRSF035805">
    <property type="entry name" value="TK_cell"/>
    <property type="match status" value="1"/>
</dbReference>
<dbReference type="PROSITE" id="PS00603">
    <property type="entry name" value="TK_CELLULAR_TYPE"/>
    <property type="match status" value="1"/>
</dbReference>
<feature type="binding site" evidence="8">
    <location>
        <begin position="90"/>
        <end position="93"/>
    </location>
    <ligand>
        <name>ATP</name>
        <dbReference type="ChEBI" id="CHEBI:30616"/>
    </ligand>
</feature>
<keyword evidence="8" id="KW-0862">Zinc</keyword>